<feature type="repeat" description="WD" evidence="3">
    <location>
        <begin position="85"/>
        <end position="111"/>
    </location>
</feature>
<keyword evidence="1 3" id="KW-0853">WD repeat</keyword>
<dbReference type="AlphaFoldDB" id="X6LG92"/>
<dbReference type="PROSITE" id="PS00678">
    <property type="entry name" value="WD_REPEATS_1"/>
    <property type="match status" value="2"/>
</dbReference>
<dbReference type="SMART" id="SM00320">
    <property type="entry name" value="WD40"/>
    <property type="match status" value="2"/>
</dbReference>
<dbReference type="SUPFAM" id="SSF50978">
    <property type="entry name" value="WD40 repeat-like"/>
    <property type="match status" value="1"/>
</dbReference>
<dbReference type="EMBL" id="ASPP01039490">
    <property type="protein sequence ID" value="ETO00998.1"/>
    <property type="molecule type" value="Genomic_DNA"/>
</dbReference>
<feature type="repeat" description="WD" evidence="3">
    <location>
        <begin position="12"/>
        <end position="54"/>
    </location>
</feature>
<dbReference type="GO" id="GO:1990234">
    <property type="term" value="C:transferase complex"/>
    <property type="evidence" value="ECO:0007669"/>
    <property type="project" value="UniProtKB-ARBA"/>
</dbReference>
<dbReference type="InterPro" id="IPR036322">
    <property type="entry name" value="WD40_repeat_dom_sf"/>
</dbReference>
<dbReference type="InterPro" id="IPR019775">
    <property type="entry name" value="WD40_repeat_CS"/>
</dbReference>
<evidence type="ECO:0000256" key="1">
    <source>
        <dbReference type="ARBA" id="ARBA00022574"/>
    </source>
</evidence>
<dbReference type="PANTHER" id="PTHR22847">
    <property type="entry name" value="WD40 REPEAT PROTEIN"/>
    <property type="match status" value="1"/>
</dbReference>
<dbReference type="PROSITE" id="PS50294">
    <property type="entry name" value="WD_REPEATS_REGION"/>
    <property type="match status" value="1"/>
</dbReference>
<protein>
    <submittedName>
        <fullName evidence="4">WD repeat-containing protein</fullName>
    </submittedName>
</protein>
<dbReference type="InterPro" id="IPR001680">
    <property type="entry name" value="WD40_rpt"/>
</dbReference>
<dbReference type="PROSITE" id="PS50082">
    <property type="entry name" value="WD_REPEATS_2"/>
    <property type="match status" value="2"/>
</dbReference>
<dbReference type="Gene3D" id="2.130.10.10">
    <property type="entry name" value="YVTN repeat-like/Quinoprotein amine dehydrogenase"/>
    <property type="match status" value="1"/>
</dbReference>
<proteinExistence type="predicted"/>
<dbReference type="OrthoDB" id="427795at2759"/>
<gene>
    <name evidence="4" type="ORF">RFI_36442</name>
</gene>
<sequence length="162" mass="18295">MDIQFVLELTVFKGHEGTVLNVKYSPYETNTICSGSCDESIRLWDIRSNKQINIFKGHTNYVRVIEYLPFVNNNNNNGDGTSIINSNIICSGSEDNTIRFWDIRNNKQLHVIKGSQNEDGGIMSLTFLALKNKENVSKKTDNSICNVNLCYGSIQGPIRIWG</sequence>
<reference evidence="4 5" key="1">
    <citation type="journal article" date="2013" name="Curr. Biol.">
        <title>The Genome of the Foraminiferan Reticulomyxa filosa.</title>
        <authorList>
            <person name="Glockner G."/>
            <person name="Hulsmann N."/>
            <person name="Schleicher M."/>
            <person name="Noegel A.A."/>
            <person name="Eichinger L."/>
            <person name="Gallinger C."/>
            <person name="Pawlowski J."/>
            <person name="Sierra R."/>
            <person name="Euteneuer U."/>
            <person name="Pillet L."/>
            <person name="Moustafa A."/>
            <person name="Platzer M."/>
            <person name="Groth M."/>
            <person name="Szafranski K."/>
            <person name="Schliwa M."/>
        </authorList>
    </citation>
    <scope>NUCLEOTIDE SEQUENCE [LARGE SCALE GENOMIC DNA]</scope>
</reference>
<dbReference type="Pfam" id="PF00400">
    <property type="entry name" value="WD40"/>
    <property type="match status" value="2"/>
</dbReference>
<evidence type="ECO:0000256" key="2">
    <source>
        <dbReference type="ARBA" id="ARBA00022737"/>
    </source>
</evidence>
<evidence type="ECO:0000313" key="5">
    <source>
        <dbReference type="Proteomes" id="UP000023152"/>
    </source>
</evidence>
<organism evidence="4 5">
    <name type="scientific">Reticulomyxa filosa</name>
    <dbReference type="NCBI Taxonomy" id="46433"/>
    <lineage>
        <taxon>Eukaryota</taxon>
        <taxon>Sar</taxon>
        <taxon>Rhizaria</taxon>
        <taxon>Retaria</taxon>
        <taxon>Foraminifera</taxon>
        <taxon>Monothalamids</taxon>
        <taxon>Reticulomyxidae</taxon>
        <taxon>Reticulomyxa</taxon>
    </lineage>
</organism>
<evidence type="ECO:0000256" key="3">
    <source>
        <dbReference type="PROSITE-ProRule" id="PRU00221"/>
    </source>
</evidence>
<dbReference type="Proteomes" id="UP000023152">
    <property type="component" value="Unassembled WGS sequence"/>
</dbReference>
<keyword evidence="2" id="KW-0677">Repeat</keyword>
<comment type="caution">
    <text evidence="4">The sequence shown here is derived from an EMBL/GenBank/DDBJ whole genome shotgun (WGS) entry which is preliminary data.</text>
</comment>
<accession>X6LG92</accession>
<dbReference type="PRINTS" id="PR00320">
    <property type="entry name" value="GPROTEINBRPT"/>
</dbReference>
<dbReference type="InterPro" id="IPR015943">
    <property type="entry name" value="WD40/YVTN_repeat-like_dom_sf"/>
</dbReference>
<keyword evidence="5" id="KW-1185">Reference proteome</keyword>
<dbReference type="InterPro" id="IPR020472">
    <property type="entry name" value="WD40_PAC1"/>
</dbReference>
<evidence type="ECO:0000313" key="4">
    <source>
        <dbReference type="EMBL" id="ETO00998.1"/>
    </source>
</evidence>
<dbReference type="PANTHER" id="PTHR22847:SF637">
    <property type="entry name" value="WD REPEAT DOMAIN 5B"/>
    <property type="match status" value="1"/>
</dbReference>
<name>X6LG92_RETFI</name>